<feature type="domain" description="Retrovirus-related Pol polyprotein from transposon TNT 1-94-like beta-barrel" evidence="1">
    <location>
        <begin position="16"/>
        <end position="62"/>
    </location>
</feature>
<accession>A0A4Y2EXN3</accession>
<dbReference type="EMBL" id="BGPR01000748">
    <property type="protein sequence ID" value="GBM33990.1"/>
    <property type="molecule type" value="Genomic_DNA"/>
</dbReference>
<protein>
    <recommendedName>
        <fullName evidence="1">Retrovirus-related Pol polyprotein from transposon TNT 1-94-like beta-barrel domain-containing protein</fullName>
    </recommendedName>
</protein>
<organism evidence="2 3">
    <name type="scientific">Araneus ventricosus</name>
    <name type="common">Orbweaver spider</name>
    <name type="synonym">Epeira ventricosa</name>
    <dbReference type="NCBI Taxonomy" id="182803"/>
    <lineage>
        <taxon>Eukaryota</taxon>
        <taxon>Metazoa</taxon>
        <taxon>Ecdysozoa</taxon>
        <taxon>Arthropoda</taxon>
        <taxon>Chelicerata</taxon>
        <taxon>Arachnida</taxon>
        <taxon>Araneae</taxon>
        <taxon>Araneomorphae</taxon>
        <taxon>Entelegynae</taxon>
        <taxon>Araneoidea</taxon>
        <taxon>Araneidae</taxon>
        <taxon>Araneus</taxon>
    </lineage>
</organism>
<reference evidence="2 3" key="1">
    <citation type="journal article" date="2019" name="Sci. Rep.">
        <title>Orb-weaving spider Araneus ventricosus genome elucidates the spidroin gene catalogue.</title>
        <authorList>
            <person name="Kono N."/>
            <person name="Nakamura H."/>
            <person name="Ohtoshi R."/>
            <person name="Moran D.A.P."/>
            <person name="Shinohara A."/>
            <person name="Yoshida Y."/>
            <person name="Fujiwara M."/>
            <person name="Mori M."/>
            <person name="Tomita M."/>
            <person name="Arakawa K."/>
        </authorList>
    </citation>
    <scope>NUCLEOTIDE SEQUENCE [LARGE SCALE GENOMIC DNA]</scope>
</reference>
<evidence type="ECO:0000313" key="2">
    <source>
        <dbReference type="EMBL" id="GBM33990.1"/>
    </source>
</evidence>
<evidence type="ECO:0000313" key="3">
    <source>
        <dbReference type="Proteomes" id="UP000499080"/>
    </source>
</evidence>
<dbReference type="OrthoDB" id="413361at2759"/>
<dbReference type="Proteomes" id="UP000499080">
    <property type="component" value="Unassembled WGS sequence"/>
</dbReference>
<evidence type="ECO:0000259" key="1">
    <source>
        <dbReference type="Pfam" id="PF22936"/>
    </source>
</evidence>
<sequence length="94" mass="10734">MVQLSGTSIWKYAFKSTVLQVEGIGIIRGEISNNVNLNLKYVLYVTNLNGQLLSVQKIEAAGICVIFKKEEVFLEKENKCLIIRSPKELWIIYQ</sequence>
<keyword evidence="3" id="KW-1185">Reference proteome</keyword>
<gene>
    <name evidence="2" type="ORF">AVEN_166423_1</name>
</gene>
<dbReference type="Pfam" id="PF22936">
    <property type="entry name" value="Pol_BBD"/>
    <property type="match status" value="1"/>
</dbReference>
<comment type="caution">
    <text evidence="2">The sequence shown here is derived from an EMBL/GenBank/DDBJ whole genome shotgun (WGS) entry which is preliminary data.</text>
</comment>
<name>A0A4Y2EXN3_ARAVE</name>
<dbReference type="AlphaFoldDB" id="A0A4Y2EXN3"/>
<proteinExistence type="predicted"/>
<dbReference type="InterPro" id="IPR054722">
    <property type="entry name" value="PolX-like_BBD"/>
</dbReference>